<feature type="transmembrane region" description="Helical" evidence="1">
    <location>
        <begin position="37"/>
        <end position="56"/>
    </location>
</feature>
<organism evidence="2 3">
    <name type="scientific">Halobacillus campisalis</name>
    <dbReference type="NCBI Taxonomy" id="435909"/>
    <lineage>
        <taxon>Bacteria</taxon>
        <taxon>Bacillati</taxon>
        <taxon>Bacillota</taxon>
        <taxon>Bacilli</taxon>
        <taxon>Bacillales</taxon>
        <taxon>Bacillaceae</taxon>
        <taxon>Halobacillus</taxon>
    </lineage>
</organism>
<keyword evidence="1" id="KW-1133">Transmembrane helix</keyword>
<sequence>MAIKYNVGGLCLIIFCIGVAIYSLYSNFNNAWLIAPPNYILLAVSITAFVLGVKGFKDKRNWLARLRSWLTVVLSLLLAAALSLALLFASFFSSMGVDEHIKTVSSPNEKHTIDFYRWDAGAAGTFGIRGELSGPLWFKKRIYYQKRIEHAKVNWQSNNKVSINNHIINVNKGETFGY</sequence>
<comment type="caution">
    <text evidence="2">The sequence shown here is derived from an EMBL/GenBank/DDBJ whole genome shotgun (WGS) entry which is preliminary data.</text>
</comment>
<dbReference type="RefSeq" id="WP_289214898.1">
    <property type="nucleotide sequence ID" value="NZ_JAPVRC010000002.1"/>
</dbReference>
<feature type="transmembrane region" description="Helical" evidence="1">
    <location>
        <begin position="7"/>
        <end position="25"/>
    </location>
</feature>
<evidence type="ECO:0000313" key="2">
    <source>
        <dbReference type="EMBL" id="MFC7322518.1"/>
    </source>
</evidence>
<accession>A0ABW2K8W1</accession>
<feature type="transmembrane region" description="Helical" evidence="1">
    <location>
        <begin position="68"/>
        <end position="92"/>
    </location>
</feature>
<reference evidence="3" key="1">
    <citation type="journal article" date="2019" name="Int. J. Syst. Evol. Microbiol.">
        <title>The Global Catalogue of Microorganisms (GCM) 10K type strain sequencing project: providing services to taxonomists for standard genome sequencing and annotation.</title>
        <authorList>
            <consortium name="The Broad Institute Genomics Platform"/>
            <consortium name="The Broad Institute Genome Sequencing Center for Infectious Disease"/>
            <person name="Wu L."/>
            <person name="Ma J."/>
        </authorList>
    </citation>
    <scope>NUCLEOTIDE SEQUENCE [LARGE SCALE GENOMIC DNA]</scope>
    <source>
        <strain evidence="3">CCUG 73951</strain>
    </source>
</reference>
<proteinExistence type="predicted"/>
<evidence type="ECO:0000256" key="1">
    <source>
        <dbReference type="SAM" id="Phobius"/>
    </source>
</evidence>
<protein>
    <submittedName>
        <fullName evidence="2">DUF5412 family protein</fullName>
    </submittedName>
</protein>
<dbReference type="Proteomes" id="UP001596494">
    <property type="component" value="Unassembled WGS sequence"/>
</dbReference>
<dbReference type="Pfam" id="PF17428">
    <property type="entry name" value="DUF5412"/>
    <property type="match status" value="1"/>
</dbReference>
<keyword evidence="1" id="KW-0472">Membrane</keyword>
<keyword evidence="1" id="KW-0812">Transmembrane</keyword>
<dbReference type="EMBL" id="JBHTBY010000017">
    <property type="protein sequence ID" value="MFC7322518.1"/>
    <property type="molecule type" value="Genomic_DNA"/>
</dbReference>
<evidence type="ECO:0000313" key="3">
    <source>
        <dbReference type="Proteomes" id="UP001596494"/>
    </source>
</evidence>
<name>A0ABW2K8W1_9BACI</name>
<dbReference type="InterPro" id="IPR035406">
    <property type="entry name" value="DUF5412"/>
</dbReference>
<gene>
    <name evidence="2" type="ORF">ACFQMN_16770</name>
</gene>
<keyword evidence="3" id="KW-1185">Reference proteome</keyword>